<comment type="subcellular location">
    <subcellularLocation>
        <location evidence="2">Nucleus</location>
    </subcellularLocation>
</comment>
<protein>
    <recommendedName>
        <fullName evidence="13">C2H2-type domain-containing protein</fullName>
    </recommendedName>
</protein>
<evidence type="ECO:0000313" key="14">
    <source>
        <dbReference type="EMBL" id="CAD2154517.1"/>
    </source>
</evidence>
<feature type="region of interest" description="Disordered" evidence="12">
    <location>
        <begin position="140"/>
        <end position="190"/>
    </location>
</feature>
<keyword evidence="8" id="KW-0238">DNA-binding</keyword>
<evidence type="ECO:0000256" key="5">
    <source>
        <dbReference type="ARBA" id="ARBA00022771"/>
    </source>
</evidence>
<evidence type="ECO:0000259" key="13">
    <source>
        <dbReference type="PROSITE" id="PS50157"/>
    </source>
</evidence>
<keyword evidence="7" id="KW-0805">Transcription regulation</keyword>
<dbReference type="Gene3D" id="3.30.160.60">
    <property type="entry name" value="Classic Zinc Finger"/>
    <property type="match status" value="3"/>
</dbReference>
<dbReference type="InterPro" id="IPR036236">
    <property type="entry name" value="Znf_C2H2_sf"/>
</dbReference>
<dbReference type="OrthoDB" id="40579at2759"/>
<evidence type="ECO:0000256" key="2">
    <source>
        <dbReference type="ARBA" id="ARBA00004123"/>
    </source>
</evidence>
<dbReference type="Proteomes" id="UP000580250">
    <property type="component" value="Unassembled WGS sequence"/>
</dbReference>
<dbReference type="InterPro" id="IPR050331">
    <property type="entry name" value="Zinc_finger"/>
</dbReference>
<dbReference type="PANTHER" id="PTHR16515">
    <property type="entry name" value="PR DOMAIN ZINC FINGER PROTEIN"/>
    <property type="match status" value="1"/>
</dbReference>
<dbReference type="GO" id="GO:0045893">
    <property type="term" value="P:positive regulation of DNA-templated transcription"/>
    <property type="evidence" value="ECO:0007669"/>
    <property type="project" value="UniProtKB-ARBA"/>
</dbReference>
<dbReference type="FunFam" id="3.30.160.60:FF:000097">
    <property type="entry name" value="Zinc finger protein"/>
    <property type="match status" value="1"/>
</dbReference>
<dbReference type="FunFam" id="3.30.160.60:FF:001732">
    <property type="entry name" value="Zgc:162936"/>
    <property type="match status" value="1"/>
</dbReference>
<name>A0A6V7UDC4_MELEN</name>
<sequence length="518" mass="58976">MKNIPNSTTIPSSSNITVLQKQRKCFLIDTLLEQRQKRLEAASNNKANETIFCNSVRDKKECLDKNENIHQVDFEENTKTCINQEEACNLDNDKEETIEETLPSLSHFDNEENIRNEKNKDEIEQRKSLLDALMKLLPAVQSQPDSNNLNSADSETEFKSLNNSSQASEQHNSQNSFKQQPPQQKMAIAAATAAAASMEFLQRVRLFQQHLSNNGSQMIHNSNTRQIPSNNYINSLNSGPFPSVAELSATFPSLNAQQRFQFPHQELPNNLNCFQLKPPPILIQQQSLCWQQFLASAALRRQNPMQTFILANQEMIKRKALERNLFGNRDDFGNSSNASRNTFTINNNNQSTNKLHKNSNIIHKNTNQREYSNKFLAENAVKTLSQIQSKRQNKIELKKKILTKQNRGPHSTTNGCRIGGPHRSSNVKKYRCDICEKTFSRSNTLITHKRIHTGEKPFSCEHCGRAFRQPGNLTRHAYTHTTVKPFVCTQCGKAFNRASNLQTHIRGHQQNIEATTSA</sequence>
<evidence type="ECO:0000256" key="10">
    <source>
        <dbReference type="ARBA" id="ARBA00023242"/>
    </source>
</evidence>
<keyword evidence="9" id="KW-0804">Transcription</keyword>
<keyword evidence="3" id="KW-0479">Metal-binding</keyword>
<dbReference type="PANTHER" id="PTHR16515:SF35">
    <property type="entry name" value="FEZ FAMILY ZINC FINGER PROTEIN 2"/>
    <property type="match status" value="1"/>
</dbReference>
<evidence type="ECO:0000256" key="9">
    <source>
        <dbReference type="ARBA" id="ARBA00023163"/>
    </source>
</evidence>
<evidence type="ECO:0000256" key="4">
    <source>
        <dbReference type="ARBA" id="ARBA00022737"/>
    </source>
</evidence>
<evidence type="ECO:0000256" key="7">
    <source>
        <dbReference type="ARBA" id="ARBA00023015"/>
    </source>
</evidence>
<gene>
    <name evidence="14" type="ORF">MENT_LOCUS11521</name>
</gene>
<dbReference type="Pfam" id="PF00096">
    <property type="entry name" value="zf-C2H2"/>
    <property type="match status" value="3"/>
</dbReference>
<evidence type="ECO:0000256" key="11">
    <source>
        <dbReference type="PROSITE-ProRule" id="PRU00042"/>
    </source>
</evidence>
<evidence type="ECO:0000256" key="12">
    <source>
        <dbReference type="SAM" id="MobiDB-lite"/>
    </source>
</evidence>
<dbReference type="GO" id="GO:0008270">
    <property type="term" value="F:zinc ion binding"/>
    <property type="evidence" value="ECO:0007669"/>
    <property type="project" value="UniProtKB-KW"/>
</dbReference>
<dbReference type="SUPFAM" id="SSF57667">
    <property type="entry name" value="beta-beta-alpha zinc fingers"/>
    <property type="match status" value="2"/>
</dbReference>
<dbReference type="SMART" id="SM00355">
    <property type="entry name" value="ZnF_C2H2"/>
    <property type="match status" value="3"/>
</dbReference>
<dbReference type="EMBL" id="CAJEWN010000056">
    <property type="protein sequence ID" value="CAD2154517.1"/>
    <property type="molecule type" value="Genomic_DNA"/>
</dbReference>
<accession>A0A6V7UDC4</accession>
<evidence type="ECO:0000256" key="1">
    <source>
        <dbReference type="ARBA" id="ARBA00003767"/>
    </source>
</evidence>
<keyword evidence="6" id="KW-0862">Zinc</keyword>
<dbReference type="InterPro" id="IPR013087">
    <property type="entry name" value="Znf_C2H2_type"/>
</dbReference>
<keyword evidence="10" id="KW-0539">Nucleus</keyword>
<comment type="caution">
    <text evidence="14">The sequence shown here is derived from an EMBL/GenBank/DDBJ whole genome shotgun (WGS) entry which is preliminary data.</text>
</comment>
<comment type="function">
    <text evidence="1">May be involved in transcriptional regulation.</text>
</comment>
<dbReference type="GO" id="GO:0005634">
    <property type="term" value="C:nucleus"/>
    <property type="evidence" value="ECO:0007669"/>
    <property type="project" value="UniProtKB-SubCell"/>
</dbReference>
<reference evidence="14 15" key="1">
    <citation type="submission" date="2020-08" db="EMBL/GenBank/DDBJ databases">
        <authorList>
            <person name="Koutsovoulos G."/>
            <person name="Danchin GJ E."/>
        </authorList>
    </citation>
    <scope>NUCLEOTIDE SEQUENCE [LARGE SCALE GENOMIC DNA]</scope>
</reference>
<dbReference type="PROSITE" id="PS00028">
    <property type="entry name" value="ZINC_FINGER_C2H2_1"/>
    <property type="match status" value="3"/>
</dbReference>
<keyword evidence="5 11" id="KW-0863">Zinc-finger</keyword>
<dbReference type="FunFam" id="3.30.160.60:FF:001182">
    <property type="entry name" value="Zinc finger, C2H2 type"/>
    <property type="match status" value="1"/>
</dbReference>
<feature type="domain" description="C2H2-type" evidence="13">
    <location>
        <begin position="486"/>
        <end position="513"/>
    </location>
</feature>
<evidence type="ECO:0000313" key="15">
    <source>
        <dbReference type="Proteomes" id="UP000580250"/>
    </source>
</evidence>
<dbReference type="GO" id="GO:0005694">
    <property type="term" value="C:chromosome"/>
    <property type="evidence" value="ECO:0007669"/>
    <property type="project" value="UniProtKB-ARBA"/>
</dbReference>
<evidence type="ECO:0000256" key="3">
    <source>
        <dbReference type="ARBA" id="ARBA00022723"/>
    </source>
</evidence>
<dbReference type="GO" id="GO:0043565">
    <property type="term" value="F:sequence-specific DNA binding"/>
    <property type="evidence" value="ECO:0007669"/>
    <property type="project" value="UniProtKB-ARBA"/>
</dbReference>
<feature type="domain" description="C2H2-type" evidence="13">
    <location>
        <begin position="458"/>
        <end position="485"/>
    </location>
</feature>
<evidence type="ECO:0000256" key="6">
    <source>
        <dbReference type="ARBA" id="ARBA00022833"/>
    </source>
</evidence>
<dbReference type="PROSITE" id="PS50157">
    <property type="entry name" value="ZINC_FINGER_C2H2_2"/>
    <property type="match status" value="3"/>
</dbReference>
<proteinExistence type="predicted"/>
<feature type="domain" description="C2H2-type" evidence="13">
    <location>
        <begin position="430"/>
        <end position="457"/>
    </location>
</feature>
<organism evidence="14 15">
    <name type="scientific">Meloidogyne enterolobii</name>
    <name type="common">Root-knot nematode worm</name>
    <name type="synonym">Meloidogyne mayaguensis</name>
    <dbReference type="NCBI Taxonomy" id="390850"/>
    <lineage>
        <taxon>Eukaryota</taxon>
        <taxon>Metazoa</taxon>
        <taxon>Ecdysozoa</taxon>
        <taxon>Nematoda</taxon>
        <taxon>Chromadorea</taxon>
        <taxon>Rhabditida</taxon>
        <taxon>Tylenchina</taxon>
        <taxon>Tylenchomorpha</taxon>
        <taxon>Tylenchoidea</taxon>
        <taxon>Meloidogynidae</taxon>
        <taxon>Meloidogyninae</taxon>
        <taxon>Meloidogyne</taxon>
    </lineage>
</organism>
<feature type="compositionally biased region" description="Polar residues" evidence="12">
    <location>
        <begin position="140"/>
        <end position="183"/>
    </location>
</feature>
<evidence type="ECO:0000256" key="8">
    <source>
        <dbReference type="ARBA" id="ARBA00023125"/>
    </source>
</evidence>
<dbReference type="AlphaFoldDB" id="A0A6V7UDC4"/>
<keyword evidence="4" id="KW-0677">Repeat</keyword>